<dbReference type="EMBL" id="JAPDGR010000938">
    <property type="protein sequence ID" value="KAJ2986498.1"/>
    <property type="molecule type" value="Genomic_DNA"/>
</dbReference>
<comment type="caution">
    <text evidence="1">The sequence shown here is derived from an EMBL/GenBank/DDBJ whole genome shotgun (WGS) entry which is preliminary data.</text>
</comment>
<accession>A0ACC1P5F4</accession>
<name>A0ACC1P5F4_9PEZI</name>
<protein>
    <submittedName>
        <fullName evidence="1">Uncharacterized protein</fullName>
    </submittedName>
</protein>
<organism evidence="1 2">
    <name type="scientific">Xylaria curta</name>
    <dbReference type="NCBI Taxonomy" id="42375"/>
    <lineage>
        <taxon>Eukaryota</taxon>
        <taxon>Fungi</taxon>
        <taxon>Dikarya</taxon>
        <taxon>Ascomycota</taxon>
        <taxon>Pezizomycotina</taxon>
        <taxon>Sordariomycetes</taxon>
        <taxon>Xylariomycetidae</taxon>
        <taxon>Xylariales</taxon>
        <taxon>Xylariaceae</taxon>
        <taxon>Xylaria</taxon>
    </lineage>
</organism>
<dbReference type="Proteomes" id="UP001143856">
    <property type="component" value="Unassembled WGS sequence"/>
</dbReference>
<evidence type="ECO:0000313" key="2">
    <source>
        <dbReference type="Proteomes" id="UP001143856"/>
    </source>
</evidence>
<gene>
    <name evidence="1" type="ORF">NUW58_g5000</name>
</gene>
<evidence type="ECO:0000313" key="1">
    <source>
        <dbReference type="EMBL" id="KAJ2986498.1"/>
    </source>
</evidence>
<sequence length="347" mass="38628">MPRYREWHCDMVFRKSRRSAAGGIAIVLGVISLLFLSSRIRSLIPHVAFPNGESRSASMVMTPKYTLPFTFSRGHLIPPKIWQILLPHPNKPADTPFDAQILADAPSWLARNPGYGYILIGQEEANDFINTHFPGDTKILETWRALKNPGVKSDLLRYLMLFIEGGVYTDIDTEALKPIDVWVPEQYRDQAKVVVGIEWDQLNGGPWADIPHRLQFCQWTIAAAPGHPLFMKMAYHAINVLEKLATERGTTLSQLVLSSVEVMTSSGPAAWTDVVLEQLKEIDPTVTDVTDLSGMKPTGPRMYGDILILTIDGFGMGQPHSNSTNDGTIPEAALLKHKFRGSWRNGG</sequence>
<reference evidence="1" key="1">
    <citation type="submission" date="2022-10" db="EMBL/GenBank/DDBJ databases">
        <title>Genome Sequence of Xylaria curta.</title>
        <authorList>
            <person name="Buettner E."/>
        </authorList>
    </citation>
    <scope>NUCLEOTIDE SEQUENCE</scope>
    <source>
        <strain evidence="1">Babe10</strain>
    </source>
</reference>
<keyword evidence="2" id="KW-1185">Reference proteome</keyword>
<proteinExistence type="predicted"/>